<protein>
    <submittedName>
        <fullName evidence="2">Uncharacterized protein</fullName>
    </submittedName>
</protein>
<keyword evidence="1" id="KW-0175">Coiled coil</keyword>
<feature type="coiled-coil region" evidence="1">
    <location>
        <begin position="193"/>
        <end position="451"/>
    </location>
</feature>
<dbReference type="Gene3D" id="2.60.120.920">
    <property type="match status" value="1"/>
</dbReference>
<dbReference type="InterPro" id="IPR043136">
    <property type="entry name" value="B30.2/SPRY_sf"/>
</dbReference>
<dbReference type="Proteomes" id="UP000580250">
    <property type="component" value="Unassembled WGS sequence"/>
</dbReference>
<sequence>MNENLQNSSDDLSTSLCSCSTSTFEDSLNRIKLLEVEKDKTNLAFQLILAKLDLLTINSTKQNVSTNYPTFENQIIIKQLQELNEKMSGNEEILNNLQKMQLEYFENKNKLNEYKNKMLNLEEERNLVVNLFLKIKEEFEKLIEENKKIFEEKLELLEELRDDKLEMIKMEKSWLKVNKKLEDSEYLICRLEKEIEENKEENYEQEIKQKQQEEKIKYLELVNLENEEEIKILKKKSEAASNNLFKFKKEFGKLKEENEKILKELEENKLKIEKYEEDKKLELINLAKLKNENEGIFKVKNKLLKELEEYKIKLIKKEEENKLNLIKIEEEFKELNKKLKNSENLIYQLRQEIGEINLEKSELEDELHDALSEAKYETEKNNEELLTQIKELNLEKTNILVENNNLLTEIREKDEKISSLELQVKTSEDTINSLNVKIAELTAEWDKLNKEDDKQRVVFVKRTNKMNSVQNQNSCCKSKCINSDLSTGYCQNGNGYVNVYENGLIQYINTWMGENKWIFLNGQRPYTKASSYHPYFKASSYSDNYRLFYFEVKMRAEFGALSYAGIGFDVQDTNIFLCNYNYTWGSHQVFTWVDGDVFGCGIVFPPKNDLKTKAYVFFTKNGNKIGKKILLKEDNVNFYPLIGLLSCSVETNFGNDLLTKPFVYNVDNYII</sequence>
<name>A0A6V7W7Z6_MELEN</name>
<dbReference type="EMBL" id="CAJEWN010000459">
    <property type="protein sequence ID" value="CAD2183179.1"/>
    <property type="molecule type" value="Genomic_DNA"/>
</dbReference>
<accession>A0A6V7W7Z6</accession>
<proteinExistence type="predicted"/>
<dbReference type="AlphaFoldDB" id="A0A6V7W7Z6"/>
<organism evidence="2 3">
    <name type="scientific">Meloidogyne enterolobii</name>
    <name type="common">Root-knot nematode worm</name>
    <name type="synonym">Meloidogyne mayaguensis</name>
    <dbReference type="NCBI Taxonomy" id="390850"/>
    <lineage>
        <taxon>Eukaryota</taxon>
        <taxon>Metazoa</taxon>
        <taxon>Ecdysozoa</taxon>
        <taxon>Nematoda</taxon>
        <taxon>Chromadorea</taxon>
        <taxon>Rhabditida</taxon>
        <taxon>Tylenchina</taxon>
        <taxon>Tylenchomorpha</taxon>
        <taxon>Tylenchoidea</taxon>
        <taxon>Meloidogynidae</taxon>
        <taxon>Meloidogyninae</taxon>
        <taxon>Meloidogyne</taxon>
    </lineage>
</organism>
<dbReference type="OrthoDB" id="5905904at2759"/>
<reference evidence="2 3" key="1">
    <citation type="submission" date="2020-08" db="EMBL/GenBank/DDBJ databases">
        <authorList>
            <person name="Koutsovoulos G."/>
            <person name="Danchin GJ E."/>
        </authorList>
    </citation>
    <scope>NUCLEOTIDE SEQUENCE [LARGE SCALE GENOMIC DNA]</scope>
</reference>
<gene>
    <name evidence="2" type="ORF">MENT_LOCUS35453</name>
</gene>
<evidence type="ECO:0000313" key="2">
    <source>
        <dbReference type="EMBL" id="CAD2183179.1"/>
    </source>
</evidence>
<evidence type="ECO:0000313" key="3">
    <source>
        <dbReference type="Proteomes" id="UP000580250"/>
    </source>
</evidence>
<feature type="coiled-coil region" evidence="1">
    <location>
        <begin position="77"/>
        <end position="167"/>
    </location>
</feature>
<comment type="caution">
    <text evidence="2">The sequence shown here is derived from an EMBL/GenBank/DDBJ whole genome shotgun (WGS) entry which is preliminary data.</text>
</comment>
<evidence type="ECO:0000256" key="1">
    <source>
        <dbReference type="SAM" id="Coils"/>
    </source>
</evidence>